<protein>
    <submittedName>
        <fullName evidence="1">Uncharacterized protein</fullName>
    </submittedName>
</protein>
<dbReference type="EMBL" id="BK032724">
    <property type="protein sequence ID" value="DAF56943.1"/>
    <property type="molecule type" value="Genomic_DNA"/>
</dbReference>
<accession>A0A8S5T1V1</accession>
<name>A0A8S5T1V1_9CAUD</name>
<proteinExistence type="predicted"/>
<evidence type="ECO:0000313" key="1">
    <source>
        <dbReference type="EMBL" id="DAF56943.1"/>
    </source>
</evidence>
<sequence>MEILAENRLYYAIFWQKSPYIKGSIRSCLIYGKIRWWTNKKTPEKTQKNRPQ</sequence>
<organism evidence="1">
    <name type="scientific">Siphoviridae sp. ctiJm4</name>
    <dbReference type="NCBI Taxonomy" id="2827916"/>
    <lineage>
        <taxon>Viruses</taxon>
        <taxon>Duplodnaviria</taxon>
        <taxon>Heunggongvirae</taxon>
        <taxon>Uroviricota</taxon>
        <taxon>Caudoviricetes</taxon>
    </lineage>
</organism>
<reference evidence="1" key="1">
    <citation type="journal article" date="2021" name="Proc. Natl. Acad. Sci. U.S.A.">
        <title>A Catalog of Tens of Thousands of Viruses from Human Metagenomes Reveals Hidden Associations with Chronic Diseases.</title>
        <authorList>
            <person name="Tisza M.J."/>
            <person name="Buck C.B."/>
        </authorList>
    </citation>
    <scope>NUCLEOTIDE SEQUENCE</scope>
    <source>
        <strain evidence="1">CtiJm4</strain>
    </source>
</reference>